<organism evidence="9 10">
    <name type="scientific">Mytilus coruscus</name>
    <name type="common">Sea mussel</name>
    <dbReference type="NCBI Taxonomy" id="42192"/>
    <lineage>
        <taxon>Eukaryota</taxon>
        <taxon>Metazoa</taxon>
        <taxon>Spiralia</taxon>
        <taxon>Lophotrochozoa</taxon>
        <taxon>Mollusca</taxon>
        <taxon>Bivalvia</taxon>
        <taxon>Autobranchia</taxon>
        <taxon>Pteriomorphia</taxon>
        <taxon>Mytilida</taxon>
        <taxon>Mytiloidea</taxon>
        <taxon>Mytilidae</taxon>
        <taxon>Mytilinae</taxon>
        <taxon>Mytilus</taxon>
    </lineage>
</organism>
<evidence type="ECO:0000256" key="4">
    <source>
        <dbReference type="ARBA" id="ARBA00022847"/>
    </source>
</evidence>
<dbReference type="PANTHER" id="PTHR11662:SF399">
    <property type="entry name" value="FI19708P1-RELATED"/>
    <property type="match status" value="1"/>
</dbReference>
<evidence type="ECO:0000256" key="3">
    <source>
        <dbReference type="ARBA" id="ARBA00022692"/>
    </source>
</evidence>
<accession>A0A6J8BR71</accession>
<keyword evidence="2" id="KW-0813">Transport</keyword>
<feature type="transmembrane region" description="Helical" evidence="7">
    <location>
        <begin position="155"/>
        <end position="176"/>
    </location>
</feature>
<gene>
    <name evidence="9" type="ORF">MCOR_21865</name>
</gene>
<evidence type="ECO:0000256" key="1">
    <source>
        <dbReference type="ARBA" id="ARBA00004141"/>
    </source>
</evidence>
<keyword evidence="5 7" id="KW-1133">Transmembrane helix</keyword>
<keyword evidence="10" id="KW-1185">Reference proteome</keyword>
<dbReference type="PROSITE" id="PS50850">
    <property type="entry name" value="MFS"/>
    <property type="match status" value="1"/>
</dbReference>
<proteinExistence type="predicted"/>
<dbReference type="Gene3D" id="1.20.1250.20">
    <property type="entry name" value="MFS general substrate transporter like domains"/>
    <property type="match status" value="2"/>
</dbReference>
<feature type="transmembrane region" description="Helical" evidence="7">
    <location>
        <begin position="420"/>
        <end position="446"/>
    </location>
</feature>
<dbReference type="FunFam" id="1.20.1250.20:FF:000003">
    <property type="entry name" value="Solute carrier family 17 member 3"/>
    <property type="match status" value="1"/>
</dbReference>
<evidence type="ECO:0000256" key="6">
    <source>
        <dbReference type="ARBA" id="ARBA00023136"/>
    </source>
</evidence>
<dbReference type="GO" id="GO:0006820">
    <property type="term" value="P:monoatomic anion transport"/>
    <property type="evidence" value="ECO:0007669"/>
    <property type="project" value="TreeGrafter"/>
</dbReference>
<feature type="domain" description="Major facilitator superfamily (MFS) profile" evidence="8">
    <location>
        <begin position="35"/>
        <end position="481"/>
    </location>
</feature>
<dbReference type="FunFam" id="1.20.1250.20:FF:000157">
    <property type="entry name" value="Inorganic phosphate cotransporter"/>
    <property type="match status" value="1"/>
</dbReference>
<comment type="subcellular location">
    <subcellularLocation>
        <location evidence="1">Membrane</location>
        <topology evidence="1">Multi-pass membrane protein</topology>
    </subcellularLocation>
</comment>
<feature type="transmembrane region" description="Helical" evidence="7">
    <location>
        <begin position="390"/>
        <end position="408"/>
    </location>
</feature>
<reference evidence="9 10" key="1">
    <citation type="submission" date="2020-06" db="EMBL/GenBank/DDBJ databases">
        <authorList>
            <person name="Li R."/>
            <person name="Bekaert M."/>
        </authorList>
    </citation>
    <scope>NUCLEOTIDE SEQUENCE [LARGE SCALE GENOMIC DNA]</scope>
    <source>
        <strain evidence="10">wild</strain>
    </source>
</reference>
<feature type="transmembrane region" description="Helical" evidence="7">
    <location>
        <begin position="132"/>
        <end position="149"/>
    </location>
</feature>
<dbReference type="CDD" id="cd17318">
    <property type="entry name" value="MFS_SLC17"/>
    <property type="match status" value="1"/>
</dbReference>
<keyword evidence="3 7" id="KW-0812">Transmembrane</keyword>
<protein>
    <submittedName>
        <fullName evidence="9">SLC17A5</fullName>
    </submittedName>
</protein>
<dbReference type="Pfam" id="PF07690">
    <property type="entry name" value="MFS_1"/>
    <property type="match status" value="1"/>
</dbReference>
<feature type="transmembrane region" description="Helical" evidence="7">
    <location>
        <begin position="197"/>
        <end position="219"/>
    </location>
</feature>
<dbReference type="AlphaFoldDB" id="A0A6J8BR71"/>
<dbReference type="SUPFAM" id="SSF103473">
    <property type="entry name" value="MFS general substrate transporter"/>
    <property type="match status" value="1"/>
</dbReference>
<evidence type="ECO:0000313" key="10">
    <source>
        <dbReference type="Proteomes" id="UP000507470"/>
    </source>
</evidence>
<dbReference type="GO" id="GO:0015293">
    <property type="term" value="F:symporter activity"/>
    <property type="evidence" value="ECO:0007669"/>
    <property type="project" value="UniProtKB-KW"/>
</dbReference>
<feature type="transmembrane region" description="Helical" evidence="7">
    <location>
        <begin position="41"/>
        <end position="64"/>
    </location>
</feature>
<evidence type="ECO:0000256" key="5">
    <source>
        <dbReference type="ARBA" id="ARBA00022989"/>
    </source>
</evidence>
<dbReference type="EMBL" id="CACVKT020003882">
    <property type="protein sequence ID" value="CAC5386428.1"/>
    <property type="molecule type" value="Genomic_DNA"/>
</dbReference>
<feature type="transmembrane region" description="Helical" evidence="7">
    <location>
        <begin position="458"/>
        <end position="477"/>
    </location>
</feature>
<evidence type="ECO:0000256" key="7">
    <source>
        <dbReference type="SAM" id="Phobius"/>
    </source>
</evidence>
<name>A0A6J8BR71_MYTCO</name>
<feature type="transmembrane region" description="Helical" evidence="7">
    <location>
        <begin position="225"/>
        <end position="244"/>
    </location>
</feature>
<feature type="transmembrane region" description="Helical" evidence="7">
    <location>
        <begin position="364"/>
        <end position="384"/>
    </location>
</feature>
<feature type="transmembrane region" description="Helical" evidence="7">
    <location>
        <begin position="105"/>
        <end position="123"/>
    </location>
</feature>
<evidence type="ECO:0000313" key="9">
    <source>
        <dbReference type="EMBL" id="CAC5386428.1"/>
    </source>
</evidence>
<sequence>MENEEKTTSPFIESSENDQLKVRENVPCCCSQRWILAYTAFFGFLLVYALRVNISVGIVCMVRINDTSVSSSQQNNTDLTCVLETTKKEYDRAEFDWDKDLRSTILASFFYGYIVTQIPAGWFSDKFGGKRVFGVSMAISGLATVLLPVCARNSVILVYVMRVIVGLGTGTVFPALQSMWGRWAPPLESSKLVSVGYMGTMFGTTITFATSGVLCQYGFDNGWGSIFYLTGGLTFIWVIAWFILTADTPAEHPRITEAEKTYIESTIEYDTHIRSGKAPWKEIIKSRALFACIVAHMCNNWQLYTLLTSLPTFMKAVLKFDIKSNGALSAVPYICQAFGAFAGGQLADILRSKGILSTTAARRLFELIAFFGTGGCLVITGFITCDNRQYAVVCLALAVGFSGLVRAGHIVNHVDFAPKYAGIMFGITNTFATIPGMIAPIVAGALTPNNTQEEWRNVFYVCAGFTVFGAIIFATFVSGEVQDWARDHDDPPKEEQIRRASSFVVSVPN</sequence>
<dbReference type="PANTHER" id="PTHR11662">
    <property type="entry name" value="SOLUTE CARRIER FAMILY 17"/>
    <property type="match status" value="1"/>
</dbReference>
<evidence type="ECO:0000256" key="2">
    <source>
        <dbReference type="ARBA" id="ARBA00022448"/>
    </source>
</evidence>
<keyword evidence="6 7" id="KW-0472">Membrane</keyword>
<keyword evidence="4" id="KW-0769">Symport</keyword>
<dbReference type="InterPro" id="IPR020846">
    <property type="entry name" value="MFS_dom"/>
</dbReference>
<dbReference type="GO" id="GO:0016020">
    <property type="term" value="C:membrane"/>
    <property type="evidence" value="ECO:0007669"/>
    <property type="project" value="UniProtKB-SubCell"/>
</dbReference>
<dbReference type="InterPro" id="IPR011701">
    <property type="entry name" value="MFS"/>
</dbReference>
<evidence type="ECO:0000259" key="8">
    <source>
        <dbReference type="PROSITE" id="PS50850"/>
    </source>
</evidence>
<dbReference type="InterPro" id="IPR036259">
    <property type="entry name" value="MFS_trans_sf"/>
</dbReference>
<dbReference type="Proteomes" id="UP000507470">
    <property type="component" value="Unassembled WGS sequence"/>
</dbReference>
<dbReference type="InterPro" id="IPR050382">
    <property type="entry name" value="MFS_Na/Anion_cotransporter"/>
</dbReference>
<dbReference type="OrthoDB" id="2985014at2759"/>